<organism evidence="1 2">
    <name type="scientific">Candidatus Cryptobacteroides merdigallinarum</name>
    <dbReference type="NCBI Taxonomy" id="2840770"/>
    <lineage>
        <taxon>Bacteria</taxon>
        <taxon>Pseudomonadati</taxon>
        <taxon>Bacteroidota</taxon>
        <taxon>Bacteroidia</taxon>
        <taxon>Bacteroidales</taxon>
        <taxon>Candidatus Cryptobacteroides</taxon>
    </lineage>
</organism>
<sequence>MKANNILLCCLTVAMVCACKPNLDNNQDLDYDEIEVNFSASSNAVTFSTGDEIGILAYCTTGDGSENYLMKNDGTSSMSRQVPLSDGSPVLLKKATGQDAVMARRGDHNFRFYGVYPYMDGDFDVTAIPMSVPAVQDFTEGIKSQMTLVAAKTSTNVVPTQELEFRSFFSVINFKVARDIIEEGTPAVLKSMTFAPVNEALLEDPLAVDGVCNAVEMTFVPDMATGKKSITVEFGSEGYALEEEFTTIPVLVNPFFVPEGGFELTVRDMADNEAVVEVFTATDDNGREIAGGEVVEVIVDGISDGIVPVEWPVVFPLGYPDGNTSETGWCNKSIQTRWCNNADLRGEGYWSCQDQPQAWAQWNWGAESGTFSPAPFLETVNSARSKISTVGVKGAWTGDYLEFNIPVKKFKANSTVKFSIPICCKNSPVFWEVKYLDGEVWKTTAKEEIPAYEGSDVKRFATWALPFGGAAGGSAMQTVNMTFENEVKSGYIKIRLECVDGTIVMSAANTLRPELAQPYNSSGKCQGNFYFGEHSGTTTSFKAETAITFTLN</sequence>
<gene>
    <name evidence="1" type="ORF">IAC29_08450</name>
</gene>
<dbReference type="AlphaFoldDB" id="A0A9D9EMG8"/>
<comment type="caution">
    <text evidence="1">The sequence shown here is derived from an EMBL/GenBank/DDBJ whole genome shotgun (WGS) entry which is preliminary data.</text>
</comment>
<reference evidence="1" key="1">
    <citation type="submission" date="2020-10" db="EMBL/GenBank/DDBJ databases">
        <authorList>
            <person name="Gilroy R."/>
        </authorList>
    </citation>
    <scope>NUCLEOTIDE SEQUENCE</scope>
    <source>
        <strain evidence="1">20514</strain>
    </source>
</reference>
<evidence type="ECO:0000313" key="1">
    <source>
        <dbReference type="EMBL" id="MBO8449285.1"/>
    </source>
</evidence>
<dbReference type="CDD" id="cd13120">
    <property type="entry name" value="BF2867_like_N"/>
    <property type="match status" value="1"/>
</dbReference>
<proteinExistence type="predicted"/>
<evidence type="ECO:0000313" key="2">
    <source>
        <dbReference type="Proteomes" id="UP000810252"/>
    </source>
</evidence>
<reference evidence="1" key="2">
    <citation type="journal article" date="2021" name="PeerJ">
        <title>Extensive microbial diversity within the chicken gut microbiome revealed by metagenomics and culture.</title>
        <authorList>
            <person name="Gilroy R."/>
            <person name="Ravi A."/>
            <person name="Getino M."/>
            <person name="Pursley I."/>
            <person name="Horton D.L."/>
            <person name="Alikhan N.F."/>
            <person name="Baker D."/>
            <person name="Gharbi K."/>
            <person name="Hall N."/>
            <person name="Watson M."/>
            <person name="Adriaenssens E.M."/>
            <person name="Foster-Nyarko E."/>
            <person name="Jarju S."/>
            <person name="Secka A."/>
            <person name="Antonio M."/>
            <person name="Oren A."/>
            <person name="Chaudhuri R.R."/>
            <person name="La Ragione R."/>
            <person name="Hildebrand F."/>
            <person name="Pallen M.J."/>
        </authorList>
    </citation>
    <scope>NUCLEOTIDE SEQUENCE</scope>
    <source>
        <strain evidence="1">20514</strain>
    </source>
</reference>
<name>A0A9D9EMG8_9BACT</name>
<dbReference type="Proteomes" id="UP000810252">
    <property type="component" value="Unassembled WGS sequence"/>
</dbReference>
<dbReference type="EMBL" id="JADIMQ010000118">
    <property type="protein sequence ID" value="MBO8449285.1"/>
    <property type="molecule type" value="Genomic_DNA"/>
</dbReference>
<accession>A0A9D9EMG8</accession>
<protein>
    <submittedName>
        <fullName evidence="1">Fimbrillin family protein</fullName>
    </submittedName>
</protein>
<dbReference type="PROSITE" id="PS51257">
    <property type="entry name" value="PROKAR_LIPOPROTEIN"/>
    <property type="match status" value="1"/>
</dbReference>